<keyword evidence="4" id="KW-0456">Lyase</keyword>
<comment type="cofactor">
    <cofactor evidence="1 6">
        <name>pyridoxal 5'-phosphate</name>
        <dbReference type="ChEBI" id="CHEBI:597326"/>
    </cofactor>
</comment>
<keyword evidence="8" id="KW-1185">Reference proteome</keyword>
<dbReference type="Proteomes" id="UP000636949">
    <property type="component" value="Unassembled WGS sequence"/>
</dbReference>
<evidence type="ECO:0000256" key="4">
    <source>
        <dbReference type="ARBA" id="ARBA00023239"/>
    </source>
</evidence>
<dbReference type="InterPro" id="IPR000277">
    <property type="entry name" value="Cys/Met-Metab_PyrdxlP-dep_enz"/>
</dbReference>
<gene>
    <name evidence="7" type="primary">metB</name>
    <name evidence="7" type="ORF">GCM10010995_03220</name>
</gene>
<evidence type="ECO:0000256" key="1">
    <source>
        <dbReference type="ARBA" id="ARBA00001933"/>
    </source>
</evidence>
<evidence type="ECO:0000256" key="6">
    <source>
        <dbReference type="RuleBase" id="RU362118"/>
    </source>
</evidence>
<organism evidence="7 8">
    <name type="scientific">Cysteiniphilum litorale</name>
    <dbReference type="NCBI Taxonomy" id="2056700"/>
    <lineage>
        <taxon>Bacteria</taxon>
        <taxon>Pseudomonadati</taxon>
        <taxon>Pseudomonadota</taxon>
        <taxon>Gammaproteobacteria</taxon>
        <taxon>Thiotrichales</taxon>
        <taxon>Fastidiosibacteraceae</taxon>
        <taxon>Cysteiniphilum</taxon>
    </lineage>
</organism>
<evidence type="ECO:0000256" key="2">
    <source>
        <dbReference type="ARBA" id="ARBA00009077"/>
    </source>
</evidence>
<feature type="modified residue" description="N6-(pyridoxal phosphate)lysine" evidence="5">
    <location>
        <position position="195"/>
    </location>
</feature>
<dbReference type="InterPro" id="IPR015421">
    <property type="entry name" value="PyrdxlP-dep_Trfase_major"/>
</dbReference>
<dbReference type="PIRSF" id="PIRSF001434">
    <property type="entry name" value="CGS"/>
    <property type="match status" value="1"/>
</dbReference>
<dbReference type="Pfam" id="PF01053">
    <property type="entry name" value="Cys_Met_Meta_PP"/>
    <property type="match status" value="1"/>
</dbReference>
<dbReference type="GO" id="GO:0019346">
    <property type="term" value="P:transsulfuration"/>
    <property type="evidence" value="ECO:0007669"/>
    <property type="project" value="InterPro"/>
</dbReference>
<evidence type="ECO:0000313" key="8">
    <source>
        <dbReference type="Proteomes" id="UP000636949"/>
    </source>
</evidence>
<sequence>MDQWTRLIHPEIDNNDPHHANSLPIYQTATFAQDDAEHPRNNYDYSRSGNPTRAYVEAYIAKLENAQYGLAFSSGMAAISCVLQLLNAGDHIIIGTDIYGGTHRIIHKVLTRFNIQCSQVDFNDAQALKQALTANAKLVLLETPTNPLQQITDINALRSKLAQDIILVVDNTLLSPWLQKPLELGADIVIHSATKHLAGHGDVSAGVVVTNHEHLAQELKFLQNANGNALDPMQAWLLLRGVKTLGLRIERQQQSALKIAQFLESHPKVTKVYYAGLPTHPNYNIMQAQTSGAGSVLSFTTESFALSKHIVNQTQLFTISVSFGSLMSLISLPCQMSHAAIDSNKRNIPESLIRLSIGIEDPDDLIADLEKVLNHEITTSLTSEHHAK</sequence>
<dbReference type="SUPFAM" id="SSF53383">
    <property type="entry name" value="PLP-dependent transferases"/>
    <property type="match status" value="1"/>
</dbReference>
<dbReference type="PANTHER" id="PTHR11808">
    <property type="entry name" value="TRANS-SULFURATION ENZYME FAMILY MEMBER"/>
    <property type="match status" value="1"/>
</dbReference>
<dbReference type="AlphaFoldDB" id="A0A8J2Z2I6"/>
<reference evidence="7" key="1">
    <citation type="journal article" date="2014" name="Int. J. Syst. Evol. Microbiol.">
        <title>Complete genome sequence of Corynebacterium casei LMG S-19264T (=DSM 44701T), isolated from a smear-ripened cheese.</title>
        <authorList>
            <consortium name="US DOE Joint Genome Institute (JGI-PGF)"/>
            <person name="Walter F."/>
            <person name="Albersmeier A."/>
            <person name="Kalinowski J."/>
            <person name="Ruckert C."/>
        </authorList>
    </citation>
    <scope>NUCLEOTIDE SEQUENCE</scope>
    <source>
        <strain evidence="7">CGMCC 1.15758</strain>
    </source>
</reference>
<dbReference type="FunFam" id="3.40.640.10:FF:000009">
    <property type="entry name" value="Cystathionine gamma-synthase homolog"/>
    <property type="match status" value="1"/>
</dbReference>
<dbReference type="InterPro" id="IPR015424">
    <property type="entry name" value="PyrdxlP-dep_Trfase"/>
</dbReference>
<name>A0A8J2Z2I6_9GAMM</name>
<accession>A0A8J2Z2I6</accession>
<reference evidence="7" key="2">
    <citation type="submission" date="2020-09" db="EMBL/GenBank/DDBJ databases">
        <authorList>
            <person name="Sun Q."/>
            <person name="Zhou Y."/>
        </authorList>
    </citation>
    <scope>NUCLEOTIDE SEQUENCE</scope>
    <source>
        <strain evidence="7">CGMCC 1.15758</strain>
    </source>
</reference>
<dbReference type="GO" id="GO:0005737">
    <property type="term" value="C:cytoplasm"/>
    <property type="evidence" value="ECO:0007669"/>
    <property type="project" value="TreeGrafter"/>
</dbReference>
<comment type="similarity">
    <text evidence="2 6">Belongs to the trans-sulfuration enzymes family.</text>
</comment>
<comment type="caution">
    <text evidence="7">The sequence shown here is derived from an EMBL/GenBank/DDBJ whole genome shotgun (WGS) entry which is preliminary data.</text>
</comment>
<evidence type="ECO:0000256" key="5">
    <source>
        <dbReference type="PIRSR" id="PIRSR001434-2"/>
    </source>
</evidence>
<evidence type="ECO:0000256" key="3">
    <source>
        <dbReference type="ARBA" id="ARBA00022898"/>
    </source>
</evidence>
<dbReference type="Gene3D" id="3.90.1150.10">
    <property type="entry name" value="Aspartate Aminotransferase, domain 1"/>
    <property type="match status" value="1"/>
</dbReference>
<dbReference type="OrthoDB" id="9805807at2"/>
<keyword evidence="3 5" id="KW-0663">Pyridoxal phosphate</keyword>
<proteinExistence type="inferred from homology"/>
<dbReference type="Gene3D" id="3.40.640.10">
    <property type="entry name" value="Type I PLP-dependent aspartate aminotransferase-like (Major domain)"/>
    <property type="match status" value="1"/>
</dbReference>
<protein>
    <submittedName>
        <fullName evidence="7">Cystathionine gamma-synthase</fullName>
    </submittedName>
</protein>
<dbReference type="RefSeq" id="WP_117001422.1">
    <property type="nucleotide sequence ID" value="NZ_BMJS01000002.1"/>
</dbReference>
<dbReference type="GO" id="GO:0047804">
    <property type="term" value="F:cysteine-S-conjugate beta-lyase activity"/>
    <property type="evidence" value="ECO:0007669"/>
    <property type="project" value="UniProtKB-ARBA"/>
</dbReference>
<dbReference type="PANTHER" id="PTHR11808:SF50">
    <property type="entry name" value="CYSTATHIONINE BETA-LYASE"/>
    <property type="match status" value="1"/>
</dbReference>
<dbReference type="InterPro" id="IPR015422">
    <property type="entry name" value="PyrdxlP-dep_Trfase_small"/>
</dbReference>
<dbReference type="GO" id="GO:0030170">
    <property type="term" value="F:pyridoxal phosphate binding"/>
    <property type="evidence" value="ECO:0007669"/>
    <property type="project" value="InterPro"/>
</dbReference>
<dbReference type="CDD" id="cd00614">
    <property type="entry name" value="CGS_like"/>
    <property type="match status" value="1"/>
</dbReference>
<dbReference type="EMBL" id="BMJS01000002">
    <property type="protein sequence ID" value="GGF89289.1"/>
    <property type="molecule type" value="Genomic_DNA"/>
</dbReference>
<evidence type="ECO:0000313" key="7">
    <source>
        <dbReference type="EMBL" id="GGF89289.1"/>
    </source>
</evidence>
<dbReference type="FunFam" id="3.90.1150.10:FF:000033">
    <property type="entry name" value="Cystathionine gamma-synthase"/>
    <property type="match status" value="1"/>
</dbReference>
<dbReference type="GO" id="GO:0009086">
    <property type="term" value="P:methionine biosynthetic process"/>
    <property type="evidence" value="ECO:0007669"/>
    <property type="project" value="UniProtKB-ARBA"/>
</dbReference>